<comment type="caution">
    <text evidence="1">The sequence shown here is derived from an EMBL/GenBank/DDBJ whole genome shotgun (WGS) entry which is preliminary data.</text>
</comment>
<name>A0A9Q3Q0R7_9BASI</name>
<keyword evidence="2" id="KW-1185">Reference proteome</keyword>
<reference evidence="1" key="1">
    <citation type="submission" date="2021-03" db="EMBL/GenBank/DDBJ databases">
        <title>Draft genome sequence of rust myrtle Austropuccinia psidii MF-1, a brazilian biotype.</title>
        <authorList>
            <person name="Quecine M.C."/>
            <person name="Pachon D.M.R."/>
            <person name="Bonatelli M.L."/>
            <person name="Correr F.H."/>
            <person name="Franceschini L.M."/>
            <person name="Leite T.F."/>
            <person name="Margarido G.R.A."/>
            <person name="Almeida C.A."/>
            <person name="Ferrarezi J.A."/>
            <person name="Labate C.A."/>
        </authorList>
    </citation>
    <scope>NUCLEOTIDE SEQUENCE</scope>
    <source>
        <strain evidence="1">MF-1</strain>
    </source>
</reference>
<evidence type="ECO:0000313" key="1">
    <source>
        <dbReference type="EMBL" id="MBW0580115.1"/>
    </source>
</evidence>
<protein>
    <submittedName>
        <fullName evidence="1">Uncharacterized protein</fullName>
    </submittedName>
</protein>
<dbReference type="Proteomes" id="UP000765509">
    <property type="component" value="Unassembled WGS sequence"/>
</dbReference>
<accession>A0A9Q3Q0R7</accession>
<organism evidence="1 2">
    <name type="scientific">Austropuccinia psidii MF-1</name>
    <dbReference type="NCBI Taxonomy" id="1389203"/>
    <lineage>
        <taxon>Eukaryota</taxon>
        <taxon>Fungi</taxon>
        <taxon>Dikarya</taxon>
        <taxon>Basidiomycota</taxon>
        <taxon>Pucciniomycotina</taxon>
        <taxon>Pucciniomycetes</taxon>
        <taxon>Pucciniales</taxon>
        <taxon>Sphaerophragmiaceae</taxon>
        <taxon>Austropuccinia</taxon>
    </lineage>
</organism>
<dbReference type="AlphaFoldDB" id="A0A9Q3Q0R7"/>
<evidence type="ECO:0000313" key="2">
    <source>
        <dbReference type="Proteomes" id="UP000765509"/>
    </source>
</evidence>
<proteinExistence type="predicted"/>
<dbReference type="EMBL" id="AVOT02106752">
    <property type="protein sequence ID" value="MBW0580115.1"/>
    <property type="molecule type" value="Genomic_DNA"/>
</dbReference>
<sequence>MGLENLNKDNILSLTHICERIESKVTFLNQQDDNSISFITNKLKDLRMQVQKLENSTGQDAAHFQEQLEKSDKERLKFEEDIQSSINNISLKNELPRLSTPICDRNVFNLNNDLHHTITRNSDVENAFNFKKIPY</sequence>
<gene>
    <name evidence="1" type="ORF">O181_119830</name>
</gene>